<name>A0A6B0RDR0_9CETA</name>
<proteinExistence type="predicted"/>
<protein>
    <submittedName>
        <fullName evidence="1">Uncharacterized protein</fullName>
    </submittedName>
</protein>
<evidence type="ECO:0000313" key="1">
    <source>
        <dbReference type="EMBL" id="MXQ86166.1"/>
    </source>
</evidence>
<comment type="caution">
    <text evidence="1">The sequence shown here is derived from an EMBL/GenBank/DDBJ whole genome shotgun (WGS) entry which is preliminary data.</text>
</comment>
<sequence>MQSTKDEQNWKQRAKLYVLLEQISFALEFSCCCKSHLADWQQQLSVQRKAAAQKPSSSELAPEAKGSQWAQISLYFGEAPYKLNLLVIFIFIELKALLQFRVKQLLFMGHADWLYFPCQRLDKRVEKQRNKGPQGLDWSNLEF</sequence>
<dbReference type="EMBL" id="VBQZ03000031">
    <property type="protein sequence ID" value="MXQ86166.1"/>
    <property type="molecule type" value="Genomic_DNA"/>
</dbReference>
<dbReference type="AlphaFoldDB" id="A0A6B0RDR0"/>
<organism evidence="1 2">
    <name type="scientific">Bos mutus</name>
    <name type="common">wild yak</name>
    <dbReference type="NCBI Taxonomy" id="72004"/>
    <lineage>
        <taxon>Eukaryota</taxon>
        <taxon>Metazoa</taxon>
        <taxon>Chordata</taxon>
        <taxon>Craniata</taxon>
        <taxon>Vertebrata</taxon>
        <taxon>Euteleostomi</taxon>
        <taxon>Mammalia</taxon>
        <taxon>Eutheria</taxon>
        <taxon>Laurasiatheria</taxon>
        <taxon>Artiodactyla</taxon>
        <taxon>Ruminantia</taxon>
        <taxon>Pecora</taxon>
        <taxon>Bovidae</taxon>
        <taxon>Bovinae</taxon>
        <taxon>Bos</taxon>
    </lineage>
</organism>
<evidence type="ECO:0000313" key="2">
    <source>
        <dbReference type="Proteomes" id="UP000322234"/>
    </source>
</evidence>
<gene>
    <name evidence="1" type="ORF">E5288_WYG006591</name>
</gene>
<reference evidence="1" key="1">
    <citation type="submission" date="2019-10" db="EMBL/GenBank/DDBJ databases">
        <title>The sequence and de novo assembly of the wild yak genome.</title>
        <authorList>
            <person name="Liu Y."/>
        </authorList>
    </citation>
    <scope>NUCLEOTIDE SEQUENCE [LARGE SCALE GENOMIC DNA]</scope>
    <source>
        <strain evidence="1">WY2019</strain>
    </source>
</reference>
<accession>A0A6B0RDR0</accession>
<keyword evidence="2" id="KW-1185">Reference proteome</keyword>
<dbReference type="Proteomes" id="UP000322234">
    <property type="component" value="Unassembled WGS sequence"/>
</dbReference>